<evidence type="ECO:0000256" key="1">
    <source>
        <dbReference type="SAM" id="MobiDB-lite"/>
    </source>
</evidence>
<evidence type="ECO:0000313" key="4">
    <source>
        <dbReference type="Proteomes" id="UP001552299"/>
    </source>
</evidence>
<dbReference type="Pfam" id="PF14111">
    <property type="entry name" value="DUF4283"/>
    <property type="match status" value="1"/>
</dbReference>
<dbReference type="Proteomes" id="UP001552299">
    <property type="component" value="Unassembled WGS sequence"/>
</dbReference>
<name>A0ABD0UTJ1_DENTH</name>
<evidence type="ECO:0000259" key="2">
    <source>
        <dbReference type="Pfam" id="PF14111"/>
    </source>
</evidence>
<protein>
    <recommendedName>
        <fullName evidence="2">DUF4283 domain-containing protein</fullName>
    </recommendedName>
</protein>
<feature type="region of interest" description="Disordered" evidence="1">
    <location>
        <begin position="1"/>
        <end position="25"/>
    </location>
</feature>
<feature type="domain" description="DUF4283" evidence="2">
    <location>
        <begin position="276"/>
        <end position="349"/>
    </location>
</feature>
<reference evidence="3 4" key="1">
    <citation type="journal article" date="2024" name="Plant Biotechnol. J.">
        <title>Dendrobium thyrsiflorum genome and its molecular insights into genes involved in important horticultural traits.</title>
        <authorList>
            <person name="Chen B."/>
            <person name="Wang J.Y."/>
            <person name="Zheng P.J."/>
            <person name="Li K.L."/>
            <person name="Liang Y.M."/>
            <person name="Chen X.F."/>
            <person name="Zhang C."/>
            <person name="Zhao X."/>
            <person name="He X."/>
            <person name="Zhang G.Q."/>
            <person name="Liu Z.J."/>
            <person name="Xu Q."/>
        </authorList>
    </citation>
    <scope>NUCLEOTIDE SEQUENCE [LARGE SCALE GENOMIC DNA]</scope>
    <source>
        <strain evidence="3">GZMU011</strain>
    </source>
</reference>
<dbReference type="InterPro" id="IPR025558">
    <property type="entry name" value="DUF4283"/>
</dbReference>
<sequence>MPELPIRETAAVSRKRRDHQKPATTATERVLELAPVEVNQRVPQKWGHDSVKNFTRRDGPPVALKKAVQEEACIGNTSSPWQKVSTWFSAVTRRVKKNVVLCHHQEGEKGHEVILCRYRGRRVKKDVKRFSAVIEEGEKGRGTLPSLGKEYLTANYENSLSDNAASGTSPVKDGKSCSWFSEEPIVIDIFKFSNEKWNCFSSKVSKHFNMDVWHVQDSKPEERSNGVQNTFNKSFVDIARIPANHRFSPIIGENLDNISKDGVLIPDQQEIHQNIKKLEFALVGKILGKKLSYTFIHSELKKRWNRFGEFKFMLMGGVSFICIFSTLGARDAVLNGGPWTIAGRLMGLSKCCGLIGHTQGNCQKINTTAMRVDDGKGNSQLGNSGTGDLAGRVLEENSVEESLSNHPWVVVKRRNRPVINWSKATPAVFPAIQRTVEKFDVKKRWRLKGSTFSVGESSGMKGMVSEKKLSRPSEVTKQQQGIIFKDPLLGDQEVLNEDIMGGLGIIIEETTKQF</sequence>
<proteinExistence type="predicted"/>
<dbReference type="AlphaFoldDB" id="A0ABD0UTJ1"/>
<comment type="caution">
    <text evidence="3">The sequence shown here is derived from an EMBL/GenBank/DDBJ whole genome shotgun (WGS) entry which is preliminary data.</text>
</comment>
<evidence type="ECO:0000313" key="3">
    <source>
        <dbReference type="EMBL" id="KAL0916066.1"/>
    </source>
</evidence>
<dbReference type="EMBL" id="JANQDX010000011">
    <property type="protein sequence ID" value="KAL0916066.1"/>
    <property type="molecule type" value="Genomic_DNA"/>
</dbReference>
<gene>
    <name evidence="3" type="ORF">M5K25_013549</name>
</gene>
<organism evidence="3 4">
    <name type="scientific">Dendrobium thyrsiflorum</name>
    <name type="common">Pinecone-like raceme dendrobium</name>
    <name type="synonym">Orchid</name>
    <dbReference type="NCBI Taxonomy" id="117978"/>
    <lineage>
        <taxon>Eukaryota</taxon>
        <taxon>Viridiplantae</taxon>
        <taxon>Streptophyta</taxon>
        <taxon>Embryophyta</taxon>
        <taxon>Tracheophyta</taxon>
        <taxon>Spermatophyta</taxon>
        <taxon>Magnoliopsida</taxon>
        <taxon>Liliopsida</taxon>
        <taxon>Asparagales</taxon>
        <taxon>Orchidaceae</taxon>
        <taxon>Epidendroideae</taxon>
        <taxon>Malaxideae</taxon>
        <taxon>Dendrobiinae</taxon>
        <taxon>Dendrobium</taxon>
    </lineage>
</organism>
<keyword evidence="4" id="KW-1185">Reference proteome</keyword>
<accession>A0ABD0UTJ1</accession>